<sequence length="444" mass="50106">MATSSDLPAELVYRIIEYTVLRDPDPEDWESYLPALDDAIGLIKPKPRPHLERHRNPYPPRWADPPNPLLALSLVNRTFRMCAQELLFRNAALQTTHKARLFLQALTCTSPLDKPTLTAGQDNQRHTKGDQNHNMNMAQLSEIDHSCPSRLARHVRSLQIEFNDICSLARGSSQWLCAIIRSCPRLENIAISSEVWDDCREPILEALSLIQEFAVLENYSLETVELSELKRRTGTVGKPIPTLNCTVRTMILHNPRLYERDLAILLTSFRQSIRSLTIEMSDPDHSMGRLGLCRILKDCTNPDLECLKVKTGRARFDDLADLMQSPSAIVDPDDPSSNPGLLDFVFKSPFALRKLKSLSFSGNLATNELFKFLPDSIVKLAWDNCEISLWALGSALSRRADKIILLPNLKCCSTRAPSSTLESELEARGGFFTRISRRCEAQLI</sequence>
<evidence type="ECO:0000256" key="4">
    <source>
        <dbReference type="ARBA" id="ARBA00023163"/>
    </source>
</evidence>
<dbReference type="InterPro" id="IPR040223">
    <property type="entry name" value="PAR_bZIP"/>
</dbReference>
<accession>A0ABY7C880</accession>
<evidence type="ECO:0000256" key="2">
    <source>
        <dbReference type="ARBA" id="ARBA00023015"/>
    </source>
</evidence>
<dbReference type="EMBL" id="CP110421">
    <property type="protein sequence ID" value="WAQ81381.1"/>
    <property type="molecule type" value="Genomic_DNA"/>
</dbReference>
<proteinExistence type="predicted"/>
<keyword evidence="5" id="KW-0539">Nucleus</keyword>
<dbReference type="Proteomes" id="UP001164743">
    <property type="component" value="Chromosome 1A"/>
</dbReference>
<name>A0ABY7C880_9BASI</name>
<dbReference type="GeneID" id="77806674"/>
<keyword evidence="2" id="KW-0805">Transcription regulation</keyword>
<dbReference type="PANTHER" id="PTHR11988">
    <property type="entry name" value="THYROTROPH EMBRYONIC FACTOR RELATED"/>
    <property type="match status" value="1"/>
</dbReference>
<dbReference type="SUPFAM" id="SSF52047">
    <property type="entry name" value="RNI-like"/>
    <property type="match status" value="1"/>
</dbReference>
<keyword evidence="3" id="KW-0238">DNA-binding</keyword>
<keyword evidence="7" id="KW-1185">Reference proteome</keyword>
<organism evidence="6 7">
    <name type="scientific">Puccinia triticina</name>
    <dbReference type="NCBI Taxonomy" id="208348"/>
    <lineage>
        <taxon>Eukaryota</taxon>
        <taxon>Fungi</taxon>
        <taxon>Dikarya</taxon>
        <taxon>Basidiomycota</taxon>
        <taxon>Pucciniomycotina</taxon>
        <taxon>Pucciniomycetes</taxon>
        <taxon>Pucciniales</taxon>
        <taxon>Pucciniaceae</taxon>
        <taxon>Puccinia</taxon>
    </lineage>
</organism>
<evidence type="ECO:0000313" key="6">
    <source>
        <dbReference type="EMBL" id="WAQ81381.1"/>
    </source>
</evidence>
<protein>
    <recommendedName>
        <fullName evidence="8">F-box domain-containing protein</fullName>
    </recommendedName>
</protein>
<evidence type="ECO:0000256" key="3">
    <source>
        <dbReference type="ARBA" id="ARBA00023125"/>
    </source>
</evidence>
<evidence type="ECO:0000256" key="5">
    <source>
        <dbReference type="ARBA" id="ARBA00023242"/>
    </source>
</evidence>
<keyword evidence="4" id="KW-0804">Transcription</keyword>
<evidence type="ECO:0008006" key="8">
    <source>
        <dbReference type="Google" id="ProtNLM"/>
    </source>
</evidence>
<dbReference type="PANTHER" id="PTHR11988:SF27">
    <property type="entry name" value="GH27708P"/>
    <property type="match status" value="1"/>
</dbReference>
<reference evidence="6" key="1">
    <citation type="submission" date="2022-10" db="EMBL/GenBank/DDBJ databases">
        <title>Puccinia triticina Genome sequencing and assembly.</title>
        <authorList>
            <person name="Li C."/>
        </authorList>
    </citation>
    <scope>NUCLEOTIDE SEQUENCE</scope>
    <source>
        <strain evidence="6">Pt15</strain>
    </source>
</reference>
<comment type="subcellular location">
    <subcellularLocation>
        <location evidence="1">Nucleus</location>
    </subcellularLocation>
</comment>
<gene>
    <name evidence="6" type="ORF">PtA15_1A722</name>
</gene>
<evidence type="ECO:0000313" key="7">
    <source>
        <dbReference type="Proteomes" id="UP001164743"/>
    </source>
</evidence>
<dbReference type="RefSeq" id="XP_053016936.1">
    <property type="nucleotide sequence ID" value="XM_053165779.1"/>
</dbReference>
<evidence type="ECO:0000256" key="1">
    <source>
        <dbReference type="ARBA" id="ARBA00004123"/>
    </source>
</evidence>